<dbReference type="KEGG" id="gbi:PG2T_13015"/>
<gene>
    <name evidence="1" type="ORF">PG2T_13015</name>
</gene>
<dbReference type="Proteomes" id="UP000092952">
    <property type="component" value="Chromosome"/>
</dbReference>
<sequence>MSARLPNAFADLEPLCEYWLHDTEAARNRARISTDMPRIRAFYDAVMPRFDAIIQHLNGFPLGALPAAEENLLNLAFSFVEASAPVERFNSPIVTKTFPPERFIIHEDLGRSGGW</sequence>
<dbReference type="AlphaFoldDB" id="A0A1B1YWM0"/>
<name>A0A1B1YWM0_9GAMM</name>
<protein>
    <submittedName>
        <fullName evidence="1">Uncharacterized protein</fullName>
    </submittedName>
</protein>
<proteinExistence type="predicted"/>
<evidence type="ECO:0000313" key="1">
    <source>
        <dbReference type="EMBL" id="ANX05003.1"/>
    </source>
</evidence>
<dbReference type="RefSeq" id="WP_068806332.1">
    <property type="nucleotide sequence ID" value="NZ_CP014671.1"/>
</dbReference>
<organism evidence="1 2">
    <name type="scientific">Immundisolibacter cernigliae</name>
    <dbReference type="NCBI Taxonomy" id="1810504"/>
    <lineage>
        <taxon>Bacteria</taxon>
        <taxon>Pseudomonadati</taxon>
        <taxon>Pseudomonadota</taxon>
        <taxon>Gammaproteobacteria</taxon>
        <taxon>Immundisolibacterales</taxon>
        <taxon>Immundisolibacteraceae</taxon>
        <taxon>Immundisolibacter</taxon>
    </lineage>
</organism>
<keyword evidence="2" id="KW-1185">Reference proteome</keyword>
<evidence type="ECO:0000313" key="2">
    <source>
        <dbReference type="Proteomes" id="UP000092952"/>
    </source>
</evidence>
<reference evidence="2" key="1">
    <citation type="submission" date="2016-03" db="EMBL/GenBank/DDBJ databases">
        <title>Complete genome sequence of Solimmundus cernigliae, representing a novel lineage of polycyclic aromatic hydrocarbon degraders within the Gammaproteobacteria.</title>
        <authorList>
            <person name="Singleton D.R."/>
            <person name="Dickey A.N."/>
            <person name="Scholl E.H."/>
            <person name="Wright F.A."/>
            <person name="Aitken M.D."/>
        </authorList>
    </citation>
    <scope>NUCLEOTIDE SEQUENCE [LARGE SCALE GENOMIC DNA]</scope>
    <source>
        <strain evidence="2">TR3.2</strain>
    </source>
</reference>
<accession>A0A1B1YWM0</accession>
<dbReference type="InParanoid" id="A0A1B1YWM0"/>
<dbReference type="EMBL" id="CP014671">
    <property type="protein sequence ID" value="ANX05003.1"/>
    <property type="molecule type" value="Genomic_DNA"/>
</dbReference>
<dbReference type="OrthoDB" id="6690820at2"/>